<reference evidence="1" key="1">
    <citation type="submission" date="2019-03" db="EMBL/GenBank/DDBJ databases">
        <authorList>
            <person name="Mank J."/>
            <person name="Almeida P."/>
        </authorList>
    </citation>
    <scope>NUCLEOTIDE SEQUENCE</scope>
    <source>
        <strain evidence="1">78183</strain>
    </source>
</reference>
<sequence>MVRKGIFVANTLSVPFLCKLKEYYEKIMKHMLICIILP</sequence>
<proteinExistence type="predicted"/>
<dbReference type="EMBL" id="CAADRP010001628">
    <property type="protein sequence ID" value="VFU45656.1"/>
    <property type="molecule type" value="Genomic_DNA"/>
</dbReference>
<dbReference type="AlphaFoldDB" id="A0A6N2LZH6"/>
<protein>
    <submittedName>
        <fullName evidence="1">Uncharacterized protein</fullName>
    </submittedName>
</protein>
<accession>A0A6N2LZH6</accession>
<gene>
    <name evidence="1" type="ORF">SVIM_LOCUS286769</name>
</gene>
<evidence type="ECO:0000313" key="1">
    <source>
        <dbReference type="EMBL" id="VFU45656.1"/>
    </source>
</evidence>
<organism evidence="1">
    <name type="scientific">Salix viminalis</name>
    <name type="common">Common osier</name>
    <name type="synonym">Basket willow</name>
    <dbReference type="NCBI Taxonomy" id="40686"/>
    <lineage>
        <taxon>Eukaryota</taxon>
        <taxon>Viridiplantae</taxon>
        <taxon>Streptophyta</taxon>
        <taxon>Embryophyta</taxon>
        <taxon>Tracheophyta</taxon>
        <taxon>Spermatophyta</taxon>
        <taxon>Magnoliopsida</taxon>
        <taxon>eudicotyledons</taxon>
        <taxon>Gunneridae</taxon>
        <taxon>Pentapetalae</taxon>
        <taxon>rosids</taxon>
        <taxon>fabids</taxon>
        <taxon>Malpighiales</taxon>
        <taxon>Salicaceae</taxon>
        <taxon>Saliceae</taxon>
        <taxon>Salix</taxon>
    </lineage>
</organism>
<name>A0A6N2LZH6_SALVM</name>